<dbReference type="PANTHER" id="PTHR10083">
    <property type="entry name" value="KUNITZ-TYPE PROTEASE INHIBITOR-RELATED"/>
    <property type="match status" value="1"/>
</dbReference>
<keyword evidence="4" id="KW-0732">Signal</keyword>
<dbReference type="EMBL" id="GACK01010837">
    <property type="protein sequence ID" value="JAA54197.1"/>
    <property type="molecule type" value="mRNA"/>
</dbReference>
<sequence>MKVALCALLTYYVVHFMPSHARAPPRCRGMPREDEDCPVTVSIEQWYYNKEEERCQNFMFGDCPDSSNKFESEAECKAACITPPPVSSKPPKVQKEPPRRRPPKPPRPPNRYGGGEQGGHQGRPPGGGSAPLQRGQKGSQRSMCSVMPIEGDCDGSMLWYFDKSRVRCRRLKSGLCQVMHEFFTSKDECDNRCKGRPGSQRRRCFMFPEEGDCEDVEKWYYSPKRDKCRRFREGDCEGDGKFFDTKEDCLNICQGILNRPGSAGHGNGTAGGTVEPPPHTAGKKNEGEAGRNKTEGTTTNKPRRRPVPPRRKRPPTEEGGTTDARRRAEEARRRREERRRQLEEKLRQRTRAPAHRPKPNCGVRPRKRKVCDDATDQWWFDGYFRICNIVKQGECPSHAAFFDSCEECMRQCNRRDARRCVYIEQKIREGRGR</sequence>
<dbReference type="SUPFAM" id="SSF57362">
    <property type="entry name" value="BPTI-like"/>
    <property type="match status" value="4"/>
</dbReference>
<evidence type="ECO:0000256" key="4">
    <source>
        <dbReference type="SAM" id="SignalP"/>
    </source>
</evidence>
<organism evidence="6">
    <name type="scientific">Rhipicephalus pulchellus</name>
    <name type="common">Yellow backed tick</name>
    <name type="synonym">Dermacentor pulchellus</name>
    <dbReference type="NCBI Taxonomy" id="72859"/>
    <lineage>
        <taxon>Eukaryota</taxon>
        <taxon>Metazoa</taxon>
        <taxon>Ecdysozoa</taxon>
        <taxon>Arthropoda</taxon>
        <taxon>Chelicerata</taxon>
        <taxon>Arachnida</taxon>
        <taxon>Acari</taxon>
        <taxon>Parasitiformes</taxon>
        <taxon>Ixodida</taxon>
        <taxon>Ixodoidea</taxon>
        <taxon>Ixodidae</taxon>
        <taxon>Rhipicephalinae</taxon>
        <taxon>Rhipicephalus</taxon>
        <taxon>Rhipicephalus</taxon>
    </lineage>
</organism>
<keyword evidence="1" id="KW-0646">Protease inhibitor</keyword>
<dbReference type="InterPro" id="IPR050098">
    <property type="entry name" value="TFPI/VKTCI-like"/>
</dbReference>
<keyword evidence="2" id="KW-0722">Serine protease inhibitor</keyword>
<feature type="domain" description="BPTI/Kunitz inhibitor" evidence="5">
    <location>
        <begin position="204"/>
        <end position="253"/>
    </location>
</feature>
<dbReference type="AlphaFoldDB" id="L7LRN4"/>
<feature type="region of interest" description="Disordered" evidence="3">
    <location>
        <begin position="86"/>
        <end position="141"/>
    </location>
</feature>
<feature type="compositionally biased region" description="Basic residues" evidence="3">
    <location>
        <begin position="348"/>
        <end position="366"/>
    </location>
</feature>
<name>L7LRN4_RHIPC</name>
<dbReference type="GO" id="GO:0004867">
    <property type="term" value="F:serine-type endopeptidase inhibitor activity"/>
    <property type="evidence" value="ECO:0007669"/>
    <property type="project" value="UniProtKB-KW"/>
</dbReference>
<feature type="domain" description="BPTI/Kunitz inhibitor" evidence="5">
    <location>
        <begin position="27"/>
        <end position="80"/>
    </location>
</feature>
<reference evidence="6" key="1">
    <citation type="submission" date="2012-11" db="EMBL/GenBank/DDBJ databases">
        <authorList>
            <person name="Lucero-Rivera Y.E."/>
            <person name="Tovar-Ramirez D."/>
        </authorList>
    </citation>
    <scope>NUCLEOTIDE SEQUENCE</scope>
    <source>
        <tissue evidence="6">Salivary gland</tissue>
    </source>
</reference>
<reference evidence="6" key="2">
    <citation type="journal article" date="2015" name="J. Proteomics">
        <title>Sexual differences in the sialomes of the zebra tick, Rhipicephalus pulchellus.</title>
        <authorList>
            <person name="Tan A.W."/>
            <person name="Francischetti I.M."/>
            <person name="Slovak M."/>
            <person name="Kini R.M."/>
            <person name="Ribeiro J.M."/>
        </authorList>
    </citation>
    <scope>NUCLEOTIDE SEQUENCE</scope>
    <source>
        <tissue evidence="6">Salivary gland</tissue>
    </source>
</reference>
<feature type="domain" description="BPTI/Kunitz inhibitor" evidence="5">
    <location>
        <begin position="144"/>
        <end position="193"/>
    </location>
</feature>
<dbReference type="Gene3D" id="4.10.410.10">
    <property type="entry name" value="Pancreatic trypsin inhibitor Kunitz domain"/>
    <property type="match status" value="3"/>
</dbReference>
<evidence type="ECO:0000256" key="2">
    <source>
        <dbReference type="ARBA" id="ARBA00022900"/>
    </source>
</evidence>
<evidence type="ECO:0000256" key="1">
    <source>
        <dbReference type="ARBA" id="ARBA00022690"/>
    </source>
</evidence>
<feature type="compositionally biased region" description="Basic and acidic residues" evidence="3">
    <location>
        <begin position="283"/>
        <end position="294"/>
    </location>
</feature>
<dbReference type="PROSITE" id="PS50279">
    <property type="entry name" value="BPTI_KUNITZ_2"/>
    <property type="match status" value="3"/>
</dbReference>
<evidence type="ECO:0000259" key="5">
    <source>
        <dbReference type="PROSITE" id="PS50279"/>
    </source>
</evidence>
<feature type="compositionally biased region" description="Basic and acidic residues" evidence="3">
    <location>
        <begin position="323"/>
        <end position="347"/>
    </location>
</feature>
<accession>L7LRN4</accession>
<dbReference type="SMART" id="SM00131">
    <property type="entry name" value="KU"/>
    <property type="match status" value="2"/>
</dbReference>
<feature type="signal peptide" evidence="4">
    <location>
        <begin position="1"/>
        <end position="21"/>
    </location>
</feature>
<evidence type="ECO:0000313" key="6">
    <source>
        <dbReference type="EMBL" id="JAA54197.1"/>
    </source>
</evidence>
<feature type="chain" id="PRO_5003980513" evidence="4">
    <location>
        <begin position="22"/>
        <end position="433"/>
    </location>
</feature>
<feature type="compositionally biased region" description="Gly residues" evidence="3">
    <location>
        <begin position="112"/>
        <end position="129"/>
    </location>
</feature>
<dbReference type="InterPro" id="IPR036880">
    <property type="entry name" value="Kunitz_BPTI_sf"/>
</dbReference>
<evidence type="ECO:0000256" key="3">
    <source>
        <dbReference type="SAM" id="MobiDB-lite"/>
    </source>
</evidence>
<feature type="region of interest" description="Disordered" evidence="3">
    <location>
        <begin position="262"/>
        <end position="366"/>
    </location>
</feature>
<proteinExistence type="evidence at transcript level"/>
<dbReference type="InterPro" id="IPR002223">
    <property type="entry name" value="Kunitz_BPTI"/>
</dbReference>
<feature type="compositionally biased region" description="Basic residues" evidence="3">
    <location>
        <begin position="301"/>
        <end position="313"/>
    </location>
</feature>
<dbReference type="Pfam" id="PF00014">
    <property type="entry name" value="Kunitz_BPTI"/>
    <property type="match status" value="3"/>
</dbReference>
<protein>
    <submittedName>
        <fullName evidence="6">Putative trilaris</fullName>
    </submittedName>
</protein>